<evidence type="ECO:0000256" key="3">
    <source>
        <dbReference type="ARBA" id="ARBA00022692"/>
    </source>
</evidence>
<reference evidence="8 9" key="1">
    <citation type="submission" date="2018-04" db="EMBL/GenBank/DDBJ databases">
        <title>Genomic Encyclopedia of Archaeal and Bacterial Type Strains, Phase II (KMG-II): from individual species to whole genera.</title>
        <authorList>
            <person name="Goeker M."/>
        </authorList>
    </citation>
    <scope>NUCLEOTIDE SEQUENCE [LARGE SCALE GENOMIC DNA]</scope>
    <source>
        <strain evidence="8 9">DSM 45787</strain>
    </source>
</reference>
<dbReference type="AlphaFoldDB" id="A0A2T6BXD8"/>
<feature type="transmembrane region" description="Helical" evidence="7">
    <location>
        <begin position="187"/>
        <end position="206"/>
    </location>
</feature>
<keyword evidence="5 7" id="KW-0472">Membrane</keyword>
<comment type="subcellular location">
    <subcellularLocation>
        <location evidence="1">Cell membrane</location>
        <topology evidence="1">Multi-pass membrane protein</topology>
    </subcellularLocation>
</comment>
<dbReference type="RefSeq" id="WP_108022679.1">
    <property type="nucleotide sequence ID" value="NZ_QBKR01000008.1"/>
</dbReference>
<evidence type="ECO:0000313" key="9">
    <source>
        <dbReference type="Proteomes" id="UP000244240"/>
    </source>
</evidence>
<evidence type="ECO:0000256" key="2">
    <source>
        <dbReference type="ARBA" id="ARBA00022475"/>
    </source>
</evidence>
<feature type="compositionally biased region" description="Polar residues" evidence="6">
    <location>
        <begin position="275"/>
        <end position="285"/>
    </location>
</feature>
<dbReference type="Pfam" id="PF09678">
    <property type="entry name" value="Caa3_CtaG"/>
    <property type="match status" value="1"/>
</dbReference>
<keyword evidence="9" id="KW-1185">Reference proteome</keyword>
<evidence type="ECO:0000256" key="6">
    <source>
        <dbReference type="SAM" id="MobiDB-lite"/>
    </source>
</evidence>
<feature type="region of interest" description="Disordered" evidence="6">
    <location>
        <begin position="266"/>
        <end position="285"/>
    </location>
</feature>
<feature type="transmembrane region" description="Helical" evidence="7">
    <location>
        <begin position="151"/>
        <end position="175"/>
    </location>
</feature>
<evidence type="ECO:0000256" key="4">
    <source>
        <dbReference type="ARBA" id="ARBA00022989"/>
    </source>
</evidence>
<feature type="transmembrane region" description="Helical" evidence="7">
    <location>
        <begin position="20"/>
        <end position="41"/>
    </location>
</feature>
<evidence type="ECO:0000256" key="1">
    <source>
        <dbReference type="ARBA" id="ARBA00004651"/>
    </source>
</evidence>
<dbReference type="InterPro" id="IPR019108">
    <property type="entry name" value="Caa3_assmbl_CtaG-rel"/>
</dbReference>
<feature type="transmembrane region" description="Helical" evidence="7">
    <location>
        <begin position="116"/>
        <end position="139"/>
    </location>
</feature>
<proteinExistence type="predicted"/>
<keyword evidence="3 7" id="KW-0812">Transmembrane</keyword>
<dbReference type="GO" id="GO:0005886">
    <property type="term" value="C:plasma membrane"/>
    <property type="evidence" value="ECO:0007669"/>
    <property type="project" value="UniProtKB-SubCell"/>
</dbReference>
<accession>A0A2T6BXD8</accession>
<protein>
    <submittedName>
        <fullName evidence="8">Putative membrane protein</fullName>
    </submittedName>
</protein>
<gene>
    <name evidence="8" type="ORF">C8P63_10837</name>
</gene>
<feature type="transmembrane region" description="Helical" evidence="7">
    <location>
        <begin position="85"/>
        <end position="104"/>
    </location>
</feature>
<feature type="transmembrane region" description="Helical" evidence="7">
    <location>
        <begin position="53"/>
        <end position="73"/>
    </location>
</feature>
<dbReference type="Proteomes" id="UP000244240">
    <property type="component" value="Unassembled WGS sequence"/>
</dbReference>
<feature type="transmembrane region" description="Helical" evidence="7">
    <location>
        <begin position="240"/>
        <end position="258"/>
    </location>
</feature>
<keyword evidence="4 7" id="KW-1133">Transmembrane helix</keyword>
<sequence>MHHHHASHDPFDVWNLVHPPFLLFVLAIGALYFILTGPMRREDLKAPTTKQKFLFLLGLILYYVAGGPVHSFGQLLFSAHMTEMSLQYLLVPPLVLAGLPSWVFRPLFGGTLRRKVFSFLTHPLITLFSFNGLISLYHIPMVFDTIMASAWWMGVSHLVLTVVAFMMWWPIVCPLPERDRLSPLKKMAYIFADGVLLTPACAIIAFSDTLMYEMYRDAPQVFAFLGPLDDQSLGGVVMKIIQEIAYGSVLGFTFFQWVRKQREADKAEQEETAKGRNSSSPACGN</sequence>
<dbReference type="OrthoDB" id="128422at2"/>
<organism evidence="8 9">
    <name type="scientific">Melghirimyces profundicolus</name>
    <dbReference type="NCBI Taxonomy" id="1242148"/>
    <lineage>
        <taxon>Bacteria</taxon>
        <taxon>Bacillati</taxon>
        <taxon>Bacillota</taxon>
        <taxon>Bacilli</taxon>
        <taxon>Bacillales</taxon>
        <taxon>Thermoactinomycetaceae</taxon>
        <taxon>Melghirimyces</taxon>
    </lineage>
</organism>
<dbReference type="EMBL" id="QBKR01000008">
    <property type="protein sequence ID" value="PTX60728.1"/>
    <property type="molecule type" value="Genomic_DNA"/>
</dbReference>
<name>A0A2T6BXD8_9BACL</name>
<evidence type="ECO:0000256" key="7">
    <source>
        <dbReference type="SAM" id="Phobius"/>
    </source>
</evidence>
<evidence type="ECO:0000256" key="5">
    <source>
        <dbReference type="ARBA" id="ARBA00023136"/>
    </source>
</evidence>
<evidence type="ECO:0000313" key="8">
    <source>
        <dbReference type="EMBL" id="PTX60728.1"/>
    </source>
</evidence>
<comment type="caution">
    <text evidence="8">The sequence shown here is derived from an EMBL/GenBank/DDBJ whole genome shotgun (WGS) entry which is preliminary data.</text>
</comment>
<keyword evidence="2" id="KW-1003">Cell membrane</keyword>